<protein>
    <submittedName>
        <fullName evidence="8">Oidioi.mRNA.OKI2018_I69.PAR.g10111.t1.cds</fullName>
    </submittedName>
</protein>
<evidence type="ECO:0000256" key="2">
    <source>
        <dbReference type="ARBA" id="ARBA00022692"/>
    </source>
</evidence>
<evidence type="ECO:0000256" key="3">
    <source>
        <dbReference type="ARBA" id="ARBA00022989"/>
    </source>
</evidence>
<dbReference type="SMART" id="SM00724">
    <property type="entry name" value="TLC"/>
    <property type="match status" value="1"/>
</dbReference>
<evidence type="ECO:0000256" key="5">
    <source>
        <dbReference type="PROSITE-ProRule" id="PRU00205"/>
    </source>
</evidence>
<comment type="subcellular location">
    <subcellularLocation>
        <location evidence="1">Membrane</location>
        <topology evidence="1">Multi-pass membrane protein</topology>
    </subcellularLocation>
</comment>
<accession>A0ABN7RSY4</accession>
<dbReference type="PANTHER" id="PTHR13439:SF0">
    <property type="entry name" value="TOPOISOMERASE I DAMAGE AFFECTED PROTEIN 4"/>
    <property type="match status" value="1"/>
</dbReference>
<dbReference type="InterPro" id="IPR006634">
    <property type="entry name" value="TLC-dom"/>
</dbReference>
<feature type="domain" description="TLC" evidence="7">
    <location>
        <begin position="48"/>
        <end position="246"/>
    </location>
</feature>
<name>A0ABN7RSY4_OIKDI</name>
<dbReference type="EMBL" id="OU015568">
    <property type="protein sequence ID" value="CAG5082375.1"/>
    <property type="molecule type" value="Genomic_DNA"/>
</dbReference>
<keyword evidence="3 6" id="KW-1133">Transmembrane helix</keyword>
<dbReference type="Proteomes" id="UP001158576">
    <property type="component" value="Chromosome PAR"/>
</dbReference>
<keyword evidence="9" id="KW-1185">Reference proteome</keyword>
<dbReference type="InterPro" id="IPR050846">
    <property type="entry name" value="TLCD"/>
</dbReference>
<keyword evidence="2 5" id="KW-0812">Transmembrane</keyword>
<organism evidence="8 9">
    <name type="scientific">Oikopleura dioica</name>
    <name type="common">Tunicate</name>
    <dbReference type="NCBI Taxonomy" id="34765"/>
    <lineage>
        <taxon>Eukaryota</taxon>
        <taxon>Metazoa</taxon>
        <taxon>Chordata</taxon>
        <taxon>Tunicata</taxon>
        <taxon>Appendicularia</taxon>
        <taxon>Copelata</taxon>
        <taxon>Oikopleuridae</taxon>
        <taxon>Oikopleura</taxon>
    </lineage>
</organism>
<sequence length="302" mass="35283">MESAEIVKSVSGFTCLWALLFFAAPFVFRKCAFSSEIYQKLSKHKKVDLCLRASSICAASCAWSFAGYNLLYKLRADDPLNEPNDFASIPLLFMTGFFTLDTIVCIYLREEYGAATYQYFGHHFVAIVGFYNALRYQECLWFANYRLLSELSTPLINIRAIMNAFDLKEKYSSLYSANRVFTMLAFFTSRIATIPYFWIHSYRRYDDLLNCDWKIIAMLFLSGVVLDFLNIQWFVLILKIASVEFKKIPKIAKEKTETLKISLREKKDNVYQTIQTAKTDFRENVSYRINRVRRRLSALRPE</sequence>
<evidence type="ECO:0000256" key="1">
    <source>
        <dbReference type="ARBA" id="ARBA00004141"/>
    </source>
</evidence>
<dbReference type="Pfam" id="PF03798">
    <property type="entry name" value="TRAM_LAG1_CLN8"/>
    <property type="match status" value="1"/>
</dbReference>
<dbReference type="PANTHER" id="PTHR13439">
    <property type="entry name" value="CT120 PROTEIN"/>
    <property type="match status" value="1"/>
</dbReference>
<evidence type="ECO:0000313" key="9">
    <source>
        <dbReference type="Proteomes" id="UP001158576"/>
    </source>
</evidence>
<keyword evidence="4 5" id="KW-0472">Membrane</keyword>
<evidence type="ECO:0000256" key="6">
    <source>
        <dbReference type="SAM" id="Phobius"/>
    </source>
</evidence>
<feature type="transmembrane region" description="Helical" evidence="6">
    <location>
        <begin position="215"/>
        <end position="238"/>
    </location>
</feature>
<evidence type="ECO:0000259" key="7">
    <source>
        <dbReference type="PROSITE" id="PS50922"/>
    </source>
</evidence>
<proteinExistence type="predicted"/>
<dbReference type="PROSITE" id="PS50922">
    <property type="entry name" value="TLC"/>
    <property type="match status" value="1"/>
</dbReference>
<feature type="transmembrane region" description="Helical" evidence="6">
    <location>
        <begin position="180"/>
        <end position="199"/>
    </location>
</feature>
<evidence type="ECO:0000313" key="8">
    <source>
        <dbReference type="EMBL" id="CAG5082375.1"/>
    </source>
</evidence>
<reference evidence="8 9" key="1">
    <citation type="submission" date="2021-04" db="EMBL/GenBank/DDBJ databases">
        <authorList>
            <person name="Bliznina A."/>
        </authorList>
    </citation>
    <scope>NUCLEOTIDE SEQUENCE [LARGE SCALE GENOMIC DNA]</scope>
</reference>
<feature type="transmembrane region" description="Helical" evidence="6">
    <location>
        <begin position="86"/>
        <end position="108"/>
    </location>
</feature>
<gene>
    <name evidence="8" type="ORF">OKIOD_LOCUS1669</name>
</gene>
<evidence type="ECO:0000256" key="4">
    <source>
        <dbReference type="ARBA" id="ARBA00023136"/>
    </source>
</evidence>
<feature type="transmembrane region" description="Helical" evidence="6">
    <location>
        <begin position="6"/>
        <end position="28"/>
    </location>
</feature>
<feature type="transmembrane region" description="Helical" evidence="6">
    <location>
        <begin position="49"/>
        <end position="66"/>
    </location>
</feature>